<name>A0A6J4V6U1_9BACT</name>
<organism evidence="1">
    <name type="scientific">uncultured Thermomicrobiales bacterium</name>
    <dbReference type="NCBI Taxonomy" id="1645740"/>
    <lineage>
        <taxon>Bacteria</taxon>
        <taxon>Pseudomonadati</taxon>
        <taxon>Thermomicrobiota</taxon>
        <taxon>Thermomicrobia</taxon>
        <taxon>Thermomicrobiales</taxon>
        <taxon>environmental samples</taxon>
    </lineage>
</organism>
<protein>
    <submittedName>
        <fullName evidence="1">Uncharacterized protein</fullName>
    </submittedName>
</protein>
<dbReference type="AlphaFoldDB" id="A0A6J4V6U1"/>
<reference evidence="1" key="1">
    <citation type="submission" date="2020-02" db="EMBL/GenBank/DDBJ databases">
        <authorList>
            <person name="Meier V. D."/>
        </authorList>
    </citation>
    <scope>NUCLEOTIDE SEQUENCE</scope>
    <source>
        <strain evidence="1">AVDCRST_MAG88</strain>
    </source>
</reference>
<gene>
    <name evidence="1" type="ORF">AVDCRST_MAG88-2151</name>
</gene>
<accession>A0A6J4V6U1</accession>
<evidence type="ECO:0000313" key="1">
    <source>
        <dbReference type="EMBL" id="CAA9568865.1"/>
    </source>
</evidence>
<feature type="non-terminal residue" evidence="1">
    <location>
        <position position="1"/>
    </location>
</feature>
<proteinExistence type="predicted"/>
<sequence length="26" mass="2746">TALRDATFAHPTLAESLNNLFGSLEG</sequence>
<dbReference type="EMBL" id="CADCWM010000559">
    <property type="protein sequence ID" value="CAA9568865.1"/>
    <property type="molecule type" value="Genomic_DNA"/>
</dbReference>